<evidence type="ECO:0000256" key="1">
    <source>
        <dbReference type="ARBA" id="ARBA00004606"/>
    </source>
</evidence>
<keyword evidence="14" id="KW-1185">Reference proteome</keyword>
<evidence type="ECO:0000313" key="14">
    <source>
        <dbReference type="Proteomes" id="UP000001554"/>
    </source>
</evidence>
<evidence type="ECO:0000256" key="11">
    <source>
        <dbReference type="RuleBase" id="RU368121"/>
    </source>
</evidence>
<evidence type="ECO:0000256" key="6">
    <source>
        <dbReference type="ARBA" id="ARBA00022692"/>
    </source>
</evidence>
<dbReference type="InterPro" id="IPR003859">
    <property type="entry name" value="Galactosyl_T"/>
</dbReference>
<organism evidence="14 15">
    <name type="scientific">Branchiostoma floridae</name>
    <name type="common">Florida lancelet</name>
    <name type="synonym">Amphioxus</name>
    <dbReference type="NCBI Taxonomy" id="7739"/>
    <lineage>
        <taxon>Eukaryota</taxon>
        <taxon>Metazoa</taxon>
        <taxon>Chordata</taxon>
        <taxon>Cephalochordata</taxon>
        <taxon>Leptocardii</taxon>
        <taxon>Amphioxiformes</taxon>
        <taxon>Branchiostomatidae</taxon>
        <taxon>Branchiostoma</taxon>
    </lineage>
</organism>
<comment type="function">
    <text evidence="11">Catalyses the transfer of galactose onto proteins or lipids.</text>
</comment>
<dbReference type="KEGG" id="bfo:118420480"/>
<dbReference type="PRINTS" id="PR02050">
    <property type="entry name" value="B14GALTRFASE"/>
</dbReference>
<dbReference type="GO" id="GO:0005794">
    <property type="term" value="C:Golgi apparatus"/>
    <property type="evidence" value="ECO:0000318"/>
    <property type="project" value="GO_Central"/>
</dbReference>
<dbReference type="GO" id="GO:0016020">
    <property type="term" value="C:membrane"/>
    <property type="evidence" value="ECO:0007669"/>
    <property type="project" value="UniProtKB-SubCell"/>
</dbReference>
<dbReference type="RefSeq" id="XP_035683199.1">
    <property type="nucleotide sequence ID" value="XM_035827306.1"/>
</dbReference>
<dbReference type="PANTHER" id="PTHR19300">
    <property type="entry name" value="BETA-1,4-GALACTOSYLTRANSFERASE"/>
    <property type="match status" value="1"/>
</dbReference>
<protein>
    <recommendedName>
        <fullName evidence="11">Beta-1,4-galactosyltransferase</fullName>
        <ecNumber evidence="11">2.4.1.-</ecNumber>
    </recommendedName>
</protein>
<evidence type="ECO:0000256" key="4">
    <source>
        <dbReference type="ARBA" id="ARBA00022676"/>
    </source>
</evidence>
<keyword evidence="7 11" id="KW-0735">Signal-anchor</keyword>
<dbReference type="SUPFAM" id="SSF53448">
    <property type="entry name" value="Nucleotide-diphospho-sugar transferases"/>
    <property type="match status" value="1"/>
</dbReference>
<dbReference type="EC" id="2.4.1.-" evidence="11"/>
<keyword evidence="6" id="KW-0812">Transmembrane</keyword>
<reference evidence="15" key="2">
    <citation type="submission" date="2025-08" db="UniProtKB">
        <authorList>
            <consortium name="RefSeq"/>
        </authorList>
    </citation>
    <scope>IDENTIFICATION</scope>
    <source>
        <strain evidence="15">S238N-H82</strain>
        <tissue evidence="15">Testes</tissue>
    </source>
</reference>
<evidence type="ECO:0000256" key="10">
    <source>
        <dbReference type="ARBA" id="ARBA00023180"/>
    </source>
</evidence>
<comment type="subcellular location">
    <subcellularLocation>
        <location evidence="1">Membrane</location>
        <topology evidence="1">Single-pass type II membrane protein</topology>
    </subcellularLocation>
</comment>
<evidence type="ECO:0000256" key="2">
    <source>
        <dbReference type="ARBA" id="ARBA00004922"/>
    </source>
</evidence>
<evidence type="ECO:0000256" key="8">
    <source>
        <dbReference type="ARBA" id="ARBA00022989"/>
    </source>
</evidence>
<dbReference type="GO" id="GO:0005975">
    <property type="term" value="P:carbohydrate metabolic process"/>
    <property type="evidence" value="ECO:0007669"/>
    <property type="project" value="InterPro"/>
</dbReference>
<keyword evidence="9" id="KW-0472">Membrane</keyword>
<proteinExistence type="inferred from homology"/>
<evidence type="ECO:0000256" key="7">
    <source>
        <dbReference type="ARBA" id="ARBA00022968"/>
    </source>
</evidence>
<dbReference type="Pfam" id="PF13733">
    <property type="entry name" value="Glyco_transf_7N"/>
    <property type="match status" value="1"/>
</dbReference>
<keyword evidence="5 11" id="KW-0808">Transferase</keyword>
<gene>
    <name evidence="15" type="primary">LOC118420480</name>
</gene>
<dbReference type="AlphaFoldDB" id="A0A9J7LHS7"/>
<feature type="domain" description="Galactosyltransferase C-terminal" evidence="12">
    <location>
        <begin position="274"/>
        <end position="351"/>
    </location>
</feature>
<dbReference type="Gene3D" id="3.90.550.10">
    <property type="entry name" value="Spore Coat Polysaccharide Biosynthesis Protein SpsA, Chain A"/>
    <property type="match status" value="1"/>
</dbReference>
<evidence type="ECO:0000256" key="3">
    <source>
        <dbReference type="ARBA" id="ARBA00005735"/>
    </source>
</evidence>
<dbReference type="Proteomes" id="UP000001554">
    <property type="component" value="Chromosome 8"/>
</dbReference>
<keyword evidence="4 11" id="KW-0328">Glycosyltransferase</keyword>
<dbReference type="InterPro" id="IPR029044">
    <property type="entry name" value="Nucleotide-diphossugar_trans"/>
</dbReference>
<sequence length="422" mass="48762">MWRLRAKWRCVVCLQIIGSFCLGAYVHFLATTKQLREETTTPTTVHRGLGSAENHLFKTVEGSGPPTQNNKPTTSTAGRLFQKIAYVEKKSVPPVTGMLEKDEKWRRNIRSREELGVGSSHQSDFSIKKISNDEVKRPSRKQLGLTNSLHIGRHFTVDLESIDVPFGGKWKPSTIDSSIISEKIAVLVPYRDREEHLKTFLSYIHPFLQRQGRYYGIYVIEQHGDEPLFCKGLLFNIGFNAALEDDDYDCFIFHDVDLIPEEDRNLYTCKDSPRHLSVAIDKFNYTLPYEQLFGGVTALKTSHYRQLNGYSNLFCGWGGEDDDMFKRLYRHKLKVSRPETDIARYKMLRHRQTPLNPARYALLKTSIKRASEDGLSSLETMGYQMTSTSRQRFFSHILVNIADRNARKVARHLPRLRRLRQL</sequence>
<evidence type="ECO:0000259" key="12">
    <source>
        <dbReference type="Pfam" id="PF02709"/>
    </source>
</evidence>
<dbReference type="OrthoDB" id="10038994at2759"/>
<keyword evidence="10 11" id="KW-0325">Glycoprotein</keyword>
<keyword evidence="8" id="KW-1133">Transmembrane helix</keyword>
<evidence type="ECO:0000313" key="15">
    <source>
        <dbReference type="RefSeq" id="XP_035683199.1"/>
    </source>
</evidence>
<dbReference type="PANTHER" id="PTHR19300:SF57">
    <property type="entry name" value="BETA-1,4-N-ACETYLGALACTOSAMINYLTRANSFERASE"/>
    <property type="match status" value="1"/>
</dbReference>
<dbReference type="OMA" id="ALKTSHY"/>
<comment type="pathway">
    <text evidence="2 11">Protein modification; protein glycosylation.</text>
</comment>
<evidence type="ECO:0000256" key="9">
    <source>
        <dbReference type="ARBA" id="ARBA00023136"/>
    </source>
</evidence>
<dbReference type="InterPro" id="IPR027995">
    <property type="entry name" value="Galactosyl_T_N"/>
</dbReference>
<dbReference type="GeneID" id="118420480"/>
<reference evidence="14" key="1">
    <citation type="journal article" date="2020" name="Nat. Ecol. Evol.">
        <title>Deeply conserved synteny resolves early events in vertebrate evolution.</title>
        <authorList>
            <person name="Simakov O."/>
            <person name="Marletaz F."/>
            <person name="Yue J.X."/>
            <person name="O'Connell B."/>
            <person name="Jenkins J."/>
            <person name="Brandt A."/>
            <person name="Calef R."/>
            <person name="Tung C.H."/>
            <person name="Huang T.K."/>
            <person name="Schmutz J."/>
            <person name="Satoh N."/>
            <person name="Yu J.K."/>
            <person name="Putnam N.H."/>
            <person name="Green R.E."/>
            <person name="Rokhsar D.S."/>
        </authorList>
    </citation>
    <scope>NUCLEOTIDE SEQUENCE [LARGE SCALE GENOMIC DNA]</scope>
    <source>
        <strain evidence="14">S238N-H82</strain>
    </source>
</reference>
<evidence type="ECO:0000259" key="13">
    <source>
        <dbReference type="Pfam" id="PF13733"/>
    </source>
</evidence>
<dbReference type="InterPro" id="IPR027791">
    <property type="entry name" value="Galactosyl_T_C"/>
</dbReference>
<comment type="similarity">
    <text evidence="3 11">Belongs to the glycosyltransferase 7 family.</text>
</comment>
<feature type="domain" description="Galactosyltransferase N-terminal" evidence="13">
    <location>
        <begin position="160"/>
        <end position="270"/>
    </location>
</feature>
<accession>A0A9J7LHS7</accession>
<name>A0A9J7LHS7_BRAFL</name>
<dbReference type="CDD" id="cd00899">
    <property type="entry name" value="b4GalT"/>
    <property type="match status" value="1"/>
</dbReference>
<dbReference type="GO" id="GO:0008378">
    <property type="term" value="F:galactosyltransferase activity"/>
    <property type="evidence" value="ECO:0000318"/>
    <property type="project" value="GO_Central"/>
</dbReference>
<dbReference type="Pfam" id="PF02709">
    <property type="entry name" value="Glyco_transf_7C"/>
    <property type="match status" value="1"/>
</dbReference>
<evidence type="ECO:0000256" key="5">
    <source>
        <dbReference type="ARBA" id="ARBA00022679"/>
    </source>
</evidence>